<gene>
    <name evidence="1" type="ORF">GSTENG00012593001</name>
</gene>
<name>Q4SU74_TETNG</name>
<reference evidence="1" key="1">
    <citation type="journal article" date="2004" name="Nature">
        <title>Genome duplication in the teleost fish Tetraodon nigroviridis reveals the early vertebrate proto-karyotype.</title>
        <authorList>
            <person name="Jaillon O."/>
            <person name="Aury J.-M."/>
            <person name="Brunet F."/>
            <person name="Petit J.-L."/>
            <person name="Stange-Thomann N."/>
            <person name="Mauceli E."/>
            <person name="Bouneau L."/>
            <person name="Fischer C."/>
            <person name="Ozouf-Costaz C."/>
            <person name="Bernot A."/>
            <person name="Nicaud S."/>
            <person name="Jaffe D."/>
            <person name="Fisher S."/>
            <person name="Lutfalla G."/>
            <person name="Dossat C."/>
            <person name="Segurens B."/>
            <person name="Dasilva C."/>
            <person name="Salanoubat M."/>
            <person name="Levy M."/>
            <person name="Boudet N."/>
            <person name="Castellano S."/>
            <person name="Anthouard V."/>
            <person name="Jubin C."/>
            <person name="Castelli V."/>
            <person name="Katinka M."/>
            <person name="Vacherie B."/>
            <person name="Biemont C."/>
            <person name="Skalli Z."/>
            <person name="Cattolico L."/>
            <person name="Poulain J."/>
            <person name="De Berardinis V."/>
            <person name="Cruaud C."/>
            <person name="Duprat S."/>
            <person name="Brottier P."/>
            <person name="Coutanceau J.-P."/>
            <person name="Gouzy J."/>
            <person name="Parra G."/>
            <person name="Lardier G."/>
            <person name="Chapple C."/>
            <person name="McKernan K.J."/>
            <person name="McEwan P."/>
            <person name="Bosak S."/>
            <person name="Kellis M."/>
            <person name="Volff J.-N."/>
            <person name="Guigo R."/>
            <person name="Zody M.C."/>
            <person name="Mesirov J."/>
            <person name="Lindblad-Toh K."/>
            <person name="Birren B."/>
            <person name="Nusbaum C."/>
            <person name="Kahn D."/>
            <person name="Robinson-Rechavi M."/>
            <person name="Laudet V."/>
            <person name="Schachter V."/>
            <person name="Quetier F."/>
            <person name="Saurin W."/>
            <person name="Scarpelli C."/>
            <person name="Wincker P."/>
            <person name="Lander E.S."/>
            <person name="Weissenbach J."/>
            <person name="Roest Crollius H."/>
        </authorList>
    </citation>
    <scope>NUCLEOTIDE SEQUENCE [LARGE SCALE GENOMIC DNA]</scope>
</reference>
<sequence>CPQTPSMSTQPLTPLPTPPGLTAWVCSCLTSLVTKSQPIRSSPECNITFSVSINSMRTYIMHGGHLVPSEW</sequence>
<dbReference type="EMBL" id="CAAE01013991">
    <property type="protein sequence ID" value="CAF95808.1"/>
    <property type="molecule type" value="Genomic_DNA"/>
</dbReference>
<feature type="non-terminal residue" evidence="1">
    <location>
        <position position="1"/>
    </location>
</feature>
<organism evidence="1">
    <name type="scientific">Tetraodon nigroviridis</name>
    <name type="common">Spotted green pufferfish</name>
    <name type="synonym">Chelonodon nigroviridis</name>
    <dbReference type="NCBI Taxonomy" id="99883"/>
    <lineage>
        <taxon>Eukaryota</taxon>
        <taxon>Metazoa</taxon>
        <taxon>Chordata</taxon>
        <taxon>Craniata</taxon>
        <taxon>Vertebrata</taxon>
        <taxon>Euteleostomi</taxon>
        <taxon>Actinopterygii</taxon>
        <taxon>Neopterygii</taxon>
        <taxon>Teleostei</taxon>
        <taxon>Neoteleostei</taxon>
        <taxon>Acanthomorphata</taxon>
        <taxon>Eupercaria</taxon>
        <taxon>Tetraodontiformes</taxon>
        <taxon>Tetradontoidea</taxon>
        <taxon>Tetraodontidae</taxon>
        <taxon>Tetraodon</taxon>
    </lineage>
</organism>
<protein>
    <submittedName>
        <fullName evidence="1">(spotted green pufferfish) hypothetical protein</fullName>
    </submittedName>
</protein>
<dbReference type="KEGG" id="tng:GSTEN00012593G001"/>
<reference evidence="1" key="2">
    <citation type="submission" date="2004-02" db="EMBL/GenBank/DDBJ databases">
        <authorList>
            <consortium name="Genoscope"/>
            <consortium name="Whitehead Institute Centre for Genome Research"/>
        </authorList>
    </citation>
    <scope>NUCLEOTIDE SEQUENCE</scope>
</reference>
<evidence type="ECO:0000313" key="1">
    <source>
        <dbReference type="EMBL" id="CAF95808.1"/>
    </source>
</evidence>
<proteinExistence type="predicted"/>
<comment type="caution">
    <text evidence="1">The sequence shown here is derived from an EMBL/GenBank/DDBJ whole genome shotgun (WGS) entry which is preliminary data.</text>
</comment>
<dbReference type="AlphaFoldDB" id="Q4SU74"/>
<accession>Q4SU74</accession>